<feature type="transmembrane region" description="Helical" evidence="7">
    <location>
        <begin position="286"/>
        <end position="308"/>
    </location>
</feature>
<feature type="transmembrane region" description="Helical" evidence="7">
    <location>
        <begin position="57"/>
        <end position="78"/>
    </location>
</feature>
<evidence type="ECO:0000256" key="4">
    <source>
        <dbReference type="ARBA" id="ARBA00022692"/>
    </source>
</evidence>
<keyword evidence="3" id="KW-1003">Cell membrane</keyword>
<evidence type="ECO:0000259" key="8">
    <source>
        <dbReference type="PROSITE" id="PS50928"/>
    </source>
</evidence>
<evidence type="ECO:0000256" key="2">
    <source>
        <dbReference type="ARBA" id="ARBA00022448"/>
    </source>
</evidence>
<dbReference type="Pfam" id="PF00528">
    <property type="entry name" value="BPD_transp_1"/>
    <property type="match status" value="1"/>
</dbReference>
<reference evidence="9 10" key="1">
    <citation type="submission" date="2019-06" db="EMBL/GenBank/DDBJ databases">
        <title>Cerasibacillus sp. nov., isolated from maize field.</title>
        <authorList>
            <person name="Lin S.-Y."/>
            <person name="Tsai C.-F."/>
            <person name="Young C.-C."/>
        </authorList>
    </citation>
    <scope>NUCLEOTIDE SEQUENCE [LARGE SCALE GENOMIC DNA]</scope>
    <source>
        <strain evidence="9 10">CC-CFT480</strain>
    </source>
</reference>
<dbReference type="Proteomes" id="UP000321574">
    <property type="component" value="Unassembled WGS sequence"/>
</dbReference>
<dbReference type="InterPro" id="IPR025966">
    <property type="entry name" value="OppC_N"/>
</dbReference>
<dbReference type="Gene3D" id="1.10.3720.10">
    <property type="entry name" value="MetI-like"/>
    <property type="match status" value="1"/>
</dbReference>
<proteinExistence type="inferred from homology"/>
<dbReference type="PANTHER" id="PTHR43386:SF22">
    <property type="entry name" value="OLIGOPEPTIDE TRANSPORT SYSTEM PERMEASE PROTEIN OPPC"/>
    <property type="match status" value="1"/>
</dbReference>
<dbReference type="GO" id="GO:0005886">
    <property type="term" value="C:plasma membrane"/>
    <property type="evidence" value="ECO:0007669"/>
    <property type="project" value="UniProtKB-SubCell"/>
</dbReference>
<comment type="caution">
    <text evidence="9">The sequence shown here is derived from an EMBL/GenBank/DDBJ whole genome shotgun (WGS) entry which is preliminary data.</text>
</comment>
<keyword evidence="4 7" id="KW-0812">Transmembrane</keyword>
<evidence type="ECO:0000256" key="5">
    <source>
        <dbReference type="ARBA" id="ARBA00022989"/>
    </source>
</evidence>
<evidence type="ECO:0000256" key="6">
    <source>
        <dbReference type="ARBA" id="ARBA00023136"/>
    </source>
</evidence>
<dbReference type="SUPFAM" id="SSF161098">
    <property type="entry name" value="MetI-like"/>
    <property type="match status" value="1"/>
</dbReference>
<keyword evidence="6 7" id="KW-0472">Membrane</keyword>
<dbReference type="AlphaFoldDB" id="A0A5C8P052"/>
<organism evidence="9 10">
    <name type="scientific">Cerasibacillus terrae</name>
    <dbReference type="NCBI Taxonomy" id="2498845"/>
    <lineage>
        <taxon>Bacteria</taxon>
        <taxon>Bacillati</taxon>
        <taxon>Bacillota</taxon>
        <taxon>Bacilli</taxon>
        <taxon>Bacillales</taxon>
        <taxon>Bacillaceae</taxon>
        <taxon>Cerasibacillus</taxon>
    </lineage>
</organism>
<gene>
    <name evidence="9" type="ORF">FHP05_04450</name>
</gene>
<dbReference type="OrthoDB" id="9797472at2"/>
<evidence type="ECO:0000256" key="1">
    <source>
        <dbReference type="ARBA" id="ARBA00004651"/>
    </source>
</evidence>
<comment type="subcellular location">
    <subcellularLocation>
        <location evidence="1 7">Cell membrane</location>
        <topology evidence="1 7">Multi-pass membrane protein</topology>
    </subcellularLocation>
</comment>
<keyword evidence="5 7" id="KW-1133">Transmembrane helix</keyword>
<sequence length="321" mass="35725">MGIKVKELKNTETIIPSNIPDEWFTKKRQDKTESEIVQRPSLSYWQDAWRRLLKNKLAMLGLVFLMLLGVMAILGPVFSPYEVNQADLPNQYQPPSKEHWFGTDSLGRDVFTRTWFGARISLFVGLMAALIDVVIGIVYGGISGFKGGKTDSVMMRIIEILYGLPYLLVVILLLVVLGPSLTTIIVALTVTGWVGMARIVRGQVLQIKNFEFVLASESYGTKASRIIRKHLLPNTMGPIIVQMTLTVPSAIFAEAFLSFLGLGIQAPYASWGVMANDSLGAILSGHWWTLFFPAFFISFTMFAFNVLGDGLQDALDPKLRK</sequence>
<keyword evidence="2 7" id="KW-0813">Transport</keyword>
<evidence type="ECO:0000313" key="10">
    <source>
        <dbReference type="Proteomes" id="UP000321574"/>
    </source>
</evidence>
<dbReference type="InterPro" id="IPR050366">
    <property type="entry name" value="BP-dependent_transpt_permease"/>
</dbReference>
<feature type="domain" description="ABC transmembrane type-1" evidence="8">
    <location>
        <begin position="118"/>
        <end position="308"/>
    </location>
</feature>
<dbReference type="Pfam" id="PF12911">
    <property type="entry name" value="OppC_N"/>
    <property type="match status" value="1"/>
</dbReference>
<comment type="similarity">
    <text evidence="7">Belongs to the binding-protein-dependent transport system permease family.</text>
</comment>
<dbReference type="InterPro" id="IPR000515">
    <property type="entry name" value="MetI-like"/>
</dbReference>
<protein>
    <submittedName>
        <fullName evidence="9">ABC transporter permease</fullName>
    </submittedName>
</protein>
<dbReference type="EMBL" id="VDUW01000002">
    <property type="protein sequence ID" value="TXL66642.1"/>
    <property type="molecule type" value="Genomic_DNA"/>
</dbReference>
<name>A0A5C8P052_9BACI</name>
<feature type="transmembrane region" description="Helical" evidence="7">
    <location>
        <begin position="183"/>
        <end position="200"/>
    </location>
</feature>
<dbReference type="GO" id="GO:0055085">
    <property type="term" value="P:transmembrane transport"/>
    <property type="evidence" value="ECO:0007669"/>
    <property type="project" value="InterPro"/>
</dbReference>
<accession>A0A5C8P052</accession>
<dbReference type="PANTHER" id="PTHR43386">
    <property type="entry name" value="OLIGOPEPTIDE TRANSPORT SYSTEM PERMEASE PROTEIN APPC"/>
    <property type="match status" value="1"/>
</dbReference>
<feature type="transmembrane region" description="Helical" evidence="7">
    <location>
        <begin position="239"/>
        <end position="266"/>
    </location>
</feature>
<keyword evidence="10" id="KW-1185">Reference proteome</keyword>
<evidence type="ECO:0000256" key="3">
    <source>
        <dbReference type="ARBA" id="ARBA00022475"/>
    </source>
</evidence>
<dbReference type="PROSITE" id="PS50928">
    <property type="entry name" value="ABC_TM1"/>
    <property type="match status" value="1"/>
</dbReference>
<evidence type="ECO:0000256" key="7">
    <source>
        <dbReference type="RuleBase" id="RU363032"/>
    </source>
</evidence>
<dbReference type="InterPro" id="IPR035906">
    <property type="entry name" value="MetI-like_sf"/>
</dbReference>
<feature type="transmembrane region" description="Helical" evidence="7">
    <location>
        <begin position="120"/>
        <end position="145"/>
    </location>
</feature>
<dbReference type="CDD" id="cd06261">
    <property type="entry name" value="TM_PBP2"/>
    <property type="match status" value="1"/>
</dbReference>
<evidence type="ECO:0000313" key="9">
    <source>
        <dbReference type="EMBL" id="TXL66642.1"/>
    </source>
</evidence>
<feature type="transmembrane region" description="Helical" evidence="7">
    <location>
        <begin position="157"/>
        <end position="177"/>
    </location>
</feature>